<keyword evidence="2" id="KW-0442">Lipid degradation</keyword>
<evidence type="ECO:0000259" key="3">
    <source>
        <dbReference type="PROSITE" id="PS51635"/>
    </source>
</evidence>
<feature type="active site" description="Proton acceptor" evidence="2">
    <location>
        <position position="180"/>
    </location>
</feature>
<keyword evidence="5" id="KW-1185">Reference proteome</keyword>
<dbReference type="InterPro" id="IPR047156">
    <property type="entry name" value="Teg/CotR/CapV-like"/>
</dbReference>
<proteinExistence type="predicted"/>
<dbReference type="InterPro" id="IPR002641">
    <property type="entry name" value="PNPLA_dom"/>
</dbReference>
<evidence type="ECO:0000256" key="1">
    <source>
        <dbReference type="ARBA" id="ARBA00023098"/>
    </source>
</evidence>
<feature type="short sequence motif" description="GXSXG" evidence="2">
    <location>
        <begin position="45"/>
        <end position="49"/>
    </location>
</feature>
<sequence>MSGQVFRILSIDGGGIRGAFPAHILSCIKHRLGVNIHDHFGLISGTSTGSIVAAAVARNVDPNDVVALYREHGSSIFSRKKSLLPNKVQPGVESVYDNATLKSVLKKTFGDVRLGEISVPLLMPATDIGNGGVHVFKSAYQRPEDYQRDGQVPLHEAVLASCSAPTYFDPVKVGEYLLADGGLWANNPALAAVIDTQRRLGVSLSDVRMLSLGTGHAKTCYGVKVSKGWGLLNGWKGKEFISFLMSLQAQTTNNYLQLMLRADQVLRLDFESDCALPLDDCSALDNLISKADHIFTHNSSKIRDFLA</sequence>
<protein>
    <submittedName>
        <fullName evidence="4">Patatin-like phospholipase family protein</fullName>
    </submittedName>
</protein>
<dbReference type="EMBL" id="CP071382">
    <property type="protein sequence ID" value="QSV46910.1"/>
    <property type="molecule type" value="Genomic_DNA"/>
</dbReference>
<feature type="active site" description="Nucleophile" evidence="2">
    <location>
        <position position="47"/>
    </location>
</feature>
<name>A0ABX7Q764_9BACT</name>
<dbReference type="InterPro" id="IPR016035">
    <property type="entry name" value="Acyl_Trfase/lysoPLipase"/>
</dbReference>
<evidence type="ECO:0000313" key="5">
    <source>
        <dbReference type="Proteomes" id="UP000663651"/>
    </source>
</evidence>
<feature type="short sequence motif" description="GXGXXG" evidence="2">
    <location>
        <begin position="13"/>
        <end position="18"/>
    </location>
</feature>
<dbReference type="RefSeq" id="WP_207164688.1">
    <property type="nucleotide sequence ID" value="NZ_CP071382.1"/>
</dbReference>
<dbReference type="NCBIfam" id="NF041079">
    <property type="entry name" value="CBASS_lipase"/>
    <property type="match status" value="1"/>
</dbReference>
<organism evidence="4 5">
    <name type="scientific">Geobacter benzoatilyticus</name>
    <dbReference type="NCBI Taxonomy" id="2815309"/>
    <lineage>
        <taxon>Bacteria</taxon>
        <taxon>Pseudomonadati</taxon>
        <taxon>Thermodesulfobacteriota</taxon>
        <taxon>Desulfuromonadia</taxon>
        <taxon>Geobacterales</taxon>
        <taxon>Geobacteraceae</taxon>
        <taxon>Geobacter</taxon>
    </lineage>
</organism>
<evidence type="ECO:0000256" key="2">
    <source>
        <dbReference type="PROSITE-ProRule" id="PRU01161"/>
    </source>
</evidence>
<dbReference type="Pfam" id="PF01734">
    <property type="entry name" value="Patatin"/>
    <property type="match status" value="1"/>
</dbReference>
<feature type="domain" description="PNPLA" evidence="3">
    <location>
        <begin position="9"/>
        <end position="193"/>
    </location>
</feature>
<evidence type="ECO:0000313" key="4">
    <source>
        <dbReference type="EMBL" id="QSV46910.1"/>
    </source>
</evidence>
<accession>A0ABX7Q764</accession>
<dbReference type="Gene3D" id="3.40.1090.10">
    <property type="entry name" value="Cytosolic phospholipase A2 catalytic domain"/>
    <property type="match status" value="1"/>
</dbReference>
<dbReference type="SUPFAM" id="SSF52151">
    <property type="entry name" value="FabD/lysophospholipase-like"/>
    <property type="match status" value="1"/>
</dbReference>
<dbReference type="PROSITE" id="PS51635">
    <property type="entry name" value="PNPLA"/>
    <property type="match status" value="1"/>
</dbReference>
<dbReference type="PANTHER" id="PTHR24138:SF10">
    <property type="entry name" value="PHOSPHOLIPASE A2"/>
    <property type="match status" value="1"/>
</dbReference>
<keyword evidence="1 2" id="KW-0443">Lipid metabolism</keyword>
<reference evidence="4 5" key="1">
    <citation type="submission" date="2021-03" db="EMBL/GenBank/DDBJ databases">
        <title>Geobacter metallireducens gen. nov. sp. nov., a microorganism capable of coupling the complete oxidation of organic compounds to the reduction of iron and other metals.</title>
        <authorList>
            <person name="Li Y."/>
        </authorList>
    </citation>
    <scope>NUCLEOTIDE SEQUENCE [LARGE SCALE GENOMIC DNA]</scope>
    <source>
        <strain evidence="4 5">Jerry-YX</strain>
    </source>
</reference>
<feature type="short sequence motif" description="DGA/G" evidence="2">
    <location>
        <begin position="180"/>
        <end position="182"/>
    </location>
</feature>
<gene>
    <name evidence="4" type="ORF">JZM60_06495</name>
</gene>
<keyword evidence="2" id="KW-0378">Hydrolase</keyword>
<dbReference type="CDD" id="cd07199">
    <property type="entry name" value="Pat17_PNPLA8_PNPLA9_like"/>
    <property type="match status" value="1"/>
</dbReference>
<dbReference type="PANTHER" id="PTHR24138">
    <property type="entry name" value="INTRACELLLAR PHOSPHOLIPASE A FAMILY"/>
    <property type="match status" value="1"/>
</dbReference>
<dbReference type="Proteomes" id="UP000663651">
    <property type="component" value="Chromosome"/>
</dbReference>